<name>A0A7J5DX39_NOCSI</name>
<accession>A0A7J5DX39</accession>
<feature type="region of interest" description="Disordered" evidence="1">
    <location>
        <begin position="37"/>
        <end position="62"/>
    </location>
</feature>
<protein>
    <submittedName>
        <fullName evidence="2">Uncharacterized protein</fullName>
    </submittedName>
</protein>
<dbReference type="Proteomes" id="UP000449906">
    <property type="component" value="Unassembled WGS sequence"/>
</dbReference>
<feature type="compositionally biased region" description="Basic and acidic residues" evidence="1">
    <location>
        <begin position="143"/>
        <end position="152"/>
    </location>
</feature>
<gene>
    <name evidence="2" type="ORF">F9L07_00705</name>
</gene>
<reference evidence="2 3" key="1">
    <citation type="submission" date="2019-09" db="EMBL/GenBank/DDBJ databases">
        <title>Pimelobacter sp. isolated from Paulinella.</title>
        <authorList>
            <person name="Jeong S.E."/>
        </authorList>
    </citation>
    <scope>NUCLEOTIDE SEQUENCE [LARGE SCALE GENOMIC DNA]</scope>
    <source>
        <strain evidence="2 3">Pch-N</strain>
    </source>
</reference>
<proteinExistence type="predicted"/>
<dbReference type="AlphaFoldDB" id="A0A7J5DX39"/>
<dbReference type="EMBL" id="WBVM01000001">
    <property type="protein sequence ID" value="KAB2810530.1"/>
    <property type="molecule type" value="Genomic_DNA"/>
</dbReference>
<evidence type="ECO:0000313" key="3">
    <source>
        <dbReference type="Proteomes" id="UP000449906"/>
    </source>
</evidence>
<feature type="region of interest" description="Disordered" evidence="1">
    <location>
        <begin position="114"/>
        <end position="152"/>
    </location>
</feature>
<organism evidence="2 3">
    <name type="scientific">Nocardioides simplex</name>
    <name type="common">Arthrobacter simplex</name>
    <dbReference type="NCBI Taxonomy" id="2045"/>
    <lineage>
        <taxon>Bacteria</taxon>
        <taxon>Bacillati</taxon>
        <taxon>Actinomycetota</taxon>
        <taxon>Actinomycetes</taxon>
        <taxon>Propionibacteriales</taxon>
        <taxon>Nocardioidaceae</taxon>
        <taxon>Pimelobacter</taxon>
    </lineage>
</organism>
<feature type="compositionally biased region" description="Low complexity" evidence="1">
    <location>
        <begin position="42"/>
        <end position="53"/>
    </location>
</feature>
<evidence type="ECO:0000256" key="1">
    <source>
        <dbReference type="SAM" id="MobiDB-lite"/>
    </source>
</evidence>
<evidence type="ECO:0000313" key="2">
    <source>
        <dbReference type="EMBL" id="KAB2810530.1"/>
    </source>
</evidence>
<comment type="caution">
    <text evidence="2">The sequence shown here is derived from an EMBL/GenBank/DDBJ whole genome shotgun (WGS) entry which is preliminary data.</text>
</comment>
<sequence length="152" mass="15985">MEQSRRYGRWIALAVVAVVAAVAGFVVAAKLGGTEGRARDVAPTPAASTTAPARQPGPDLGTPLADCPEVMRFFARPEVRAVQERLGRAPLPSDGFVGGCPDVKALEEAFRQAQDRAGAGASRLNALSEPPAVHTPVARHSRNRDGALTRRP</sequence>
<dbReference type="RefSeq" id="WP_151577782.1">
    <property type="nucleotide sequence ID" value="NZ_WBVM01000001.1"/>
</dbReference>